<feature type="domain" description="HTH tetR-type" evidence="3">
    <location>
        <begin position="4"/>
        <end position="64"/>
    </location>
</feature>
<dbReference type="Gene3D" id="1.10.357.10">
    <property type="entry name" value="Tetracycline Repressor, domain 2"/>
    <property type="match status" value="1"/>
</dbReference>
<feature type="DNA-binding region" description="H-T-H motif" evidence="2">
    <location>
        <begin position="27"/>
        <end position="46"/>
    </location>
</feature>
<evidence type="ECO:0000259" key="3">
    <source>
        <dbReference type="PROSITE" id="PS50977"/>
    </source>
</evidence>
<keyword evidence="5" id="KW-1185">Reference proteome</keyword>
<dbReference type="SUPFAM" id="SSF46689">
    <property type="entry name" value="Homeodomain-like"/>
    <property type="match status" value="1"/>
</dbReference>
<dbReference type="InterPro" id="IPR050624">
    <property type="entry name" value="HTH-type_Tx_Regulator"/>
</dbReference>
<sequence length="199" mass="23372">MAKQYTKNLIKKEFIEMLEEMPFSSITISMLADRCEINRNTFYYHYDDIYTLVKELLADEIEKVDLEFDATSSWEKSMVAAVSFLLENKKAAQNIFRSIDRKDTDAYLYEVCESVMEKYIENECETKNIKASESDKRIVVDFYRAALVGLLDKWIQDGMNETPEKIIYRIGRLFDGNIERSLRISEELTRADPFGHNSY</sequence>
<dbReference type="Pfam" id="PF14278">
    <property type="entry name" value="TetR_C_8"/>
    <property type="match status" value="1"/>
</dbReference>
<evidence type="ECO:0000313" key="5">
    <source>
        <dbReference type="Proteomes" id="UP000005286"/>
    </source>
</evidence>
<evidence type="ECO:0000256" key="2">
    <source>
        <dbReference type="PROSITE-ProRule" id="PRU00335"/>
    </source>
</evidence>
<dbReference type="InterPro" id="IPR039532">
    <property type="entry name" value="TetR_C_Firmicutes"/>
</dbReference>
<dbReference type="EMBL" id="AEXM01000004">
    <property type="protein sequence ID" value="EGC82867.1"/>
    <property type="molecule type" value="Genomic_DNA"/>
</dbReference>
<proteinExistence type="predicted"/>
<name>F0GTJ6_9FIRM</name>
<dbReference type="eggNOG" id="COG1309">
    <property type="taxonomic scope" value="Bacteria"/>
</dbReference>
<dbReference type="PANTHER" id="PTHR43479:SF7">
    <property type="entry name" value="TETR-FAMILY TRANSCRIPTIONAL REGULATOR"/>
    <property type="match status" value="1"/>
</dbReference>
<protein>
    <recommendedName>
        <fullName evidence="3">HTH tetR-type domain-containing protein</fullName>
    </recommendedName>
</protein>
<dbReference type="RefSeq" id="WP_004833879.1">
    <property type="nucleotide sequence ID" value="NZ_AEXM01000004.1"/>
</dbReference>
<reference evidence="4 5" key="1">
    <citation type="submission" date="2011-01" db="EMBL/GenBank/DDBJ databases">
        <authorList>
            <person name="Durkin A.S."/>
            <person name="Madupu R."/>
            <person name="Torralba M."/>
            <person name="Gillis M."/>
            <person name="Methe B."/>
            <person name="Sutton G."/>
            <person name="Nelson K.E."/>
        </authorList>
    </citation>
    <scope>NUCLEOTIDE SEQUENCE [LARGE SCALE GENOMIC DNA]</scope>
    <source>
        <strain evidence="4 5">ACS-065-V-Col13</strain>
    </source>
</reference>
<evidence type="ECO:0000256" key="1">
    <source>
        <dbReference type="ARBA" id="ARBA00023125"/>
    </source>
</evidence>
<dbReference type="PROSITE" id="PS50977">
    <property type="entry name" value="HTH_TETR_2"/>
    <property type="match status" value="1"/>
</dbReference>
<dbReference type="Proteomes" id="UP000005286">
    <property type="component" value="Unassembled WGS sequence"/>
</dbReference>
<dbReference type="PATRIC" id="fig|879305.3.peg.127"/>
<accession>F0GTJ6</accession>
<dbReference type="InterPro" id="IPR009057">
    <property type="entry name" value="Homeodomain-like_sf"/>
</dbReference>
<dbReference type="AlphaFoldDB" id="F0GTJ6"/>
<dbReference type="STRING" id="879305.HMPREF9290_0477"/>
<dbReference type="PANTHER" id="PTHR43479">
    <property type="entry name" value="ACREF/ENVCD OPERON REPRESSOR-RELATED"/>
    <property type="match status" value="1"/>
</dbReference>
<dbReference type="GO" id="GO:0003677">
    <property type="term" value="F:DNA binding"/>
    <property type="evidence" value="ECO:0007669"/>
    <property type="project" value="UniProtKB-UniRule"/>
</dbReference>
<dbReference type="InterPro" id="IPR001647">
    <property type="entry name" value="HTH_TetR"/>
</dbReference>
<organism evidence="4 5">
    <name type="scientific">Anaerococcus prevotii ACS-065-V-Col13</name>
    <dbReference type="NCBI Taxonomy" id="879305"/>
    <lineage>
        <taxon>Bacteria</taxon>
        <taxon>Bacillati</taxon>
        <taxon>Bacillota</taxon>
        <taxon>Tissierellia</taxon>
        <taxon>Tissierellales</taxon>
        <taxon>Peptoniphilaceae</taxon>
        <taxon>Anaerococcus</taxon>
    </lineage>
</organism>
<gene>
    <name evidence="4" type="ORF">HMPREF9290_0477</name>
</gene>
<comment type="caution">
    <text evidence="4">The sequence shown here is derived from an EMBL/GenBank/DDBJ whole genome shotgun (WGS) entry which is preliminary data.</text>
</comment>
<evidence type="ECO:0000313" key="4">
    <source>
        <dbReference type="EMBL" id="EGC82867.1"/>
    </source>
</evidence>
<keyword evidence="1 2" id="KW-0238">DNA-binding</keyword>